<name>A0AAJ0C0J4_9PEZI</name>
<proteinExistence type="predicted"/>
<sequence length="337" mass="36592">MSRDETQDQYSDDEAEFDEEYFARTYRPLSNLPTPPPSSRNTSAIGSPRSILEDGELFGSALLGPAVHLVNLIPPPASLATPSIPLVHEILTRANLPLETIALAVCVLDSLDSKFSLSWRLVCPLAHFQASPAYAKRHTIPAPILVNDQLHIDSVRPELIILASLVIAVKFLEDCQTPTTHYASCWGHDLWTCEQINVTEWCIMESLGYRILPLWDPELIGDALGDMRRAAKQAALHGESPRGKDDPHKRSMSSGKAVPGLGLQFTPAETPNRLENAAAAAACWPVAGRLVCDEARAAFMGGGSALTRDSLRLPPETTKRKSLSLADGLDVYGTVPA</sequence>
<dbReference type="Gene3D" id="1.10.472.10">
    <property type="entry name" value="Cyclin-like"/>
    <property type="match status" value="1"/>
</dbReference>
<accession>A0AAJ0C0J4</accession>
<dbReference type="Proteomes" id="UP001244011">
    <property type="component" value="Unassembled WGS sequence"/>
</dbReference>
<dbReference type="EMBL" id="MU839010">
    <property type="protein sequence ID" value="KAK1766833.1"/>
    <property type="molecule type" value="Genomic_DNA"/>
</dbReference>
<feature type="compositionally biased region" description="Basic and acidic residues" evidence="1">
    <location>
        <begin position="239"/>
        <end position="249"/>
    </location>
</feature>
<protein>
    <recommendedName>
        <fullName evidence="4">Cyclin N-terminal domain-containing protein</fullName>
    </recommendedName>
</protein>
<evidence type="ECO:0000313" key="2">
    <source>
        <dbReference type="EMBL" id="KAK1766833.1"/>
    </source>
</evidence>
<feature type="region of interest" description="Disordered" evidence="1">
    <location>
        <begin position="26"/>
        <end position="46"/>
    </location>
</feature>
<organism evidence="2 3">
    <name type="scientific">Phialemonium atrogriseum</name>
    <dbReference type="NCBI Taxonomy" id="1093897"/>
    <lineage>
        <taxon>Eukaryota</taxon>
        <taxon>Fungi</taxon>
        <taxon>Dikarya</taxon>
        <taxon>Ascomycota</taxon>
        <taxon>Pezizomycotina</taxon>
        <taxon>Sordariomycetes</taxon>
        <taxon>Sordariomycetidae</taxon>
        <taxon>Cephalothecales</taxon>
        <taxon>Cephalothecaceae</taxon>
        <taxon>Phialemonium</taxon>
    </lineage>
</organism>
<dbReference type="AlphaFoldDB" id="A0AAJ0C0J4"/>
<dbReference type="SUPFAM" id="SSF47954">
    <property type="entry name" value="Cyclin-like"/>
    <property type="match status" value="1"/>
</dbReference>
<feature type="region of interest" description="Disordered" evidence="1">
    <location>
        <begin position="231"/>
        <end position="262"/>
    </location>
</feature>
<dbReference type="InterPro" id="IPR036915">
    <property type="entry name" value="Cyclin-like_sf"/>
</dbReference>
<reference evidence="2" key="1">
    <citation type="submission" date="2023-06" db="EMBL/GenBank/DDBJ databases">
        <title>Genome-scale phylogeny and comparative genomics of the fungal order Sordariales.</title>
        <authorList>
            <consortium name="Lawrence Berkeley National Laboratory"/>
            <person name="Hensen N."/>
            <person name="Bonometti L."/>
            <person name="Westerberg I."/>
            <person name="Brannstrom I.O."/>
            <person name="Guillou S."/>
            <person name="Cros-Aarteil S."/>
            <person name="Calhoun S."/>
            <person name="Haridas S."/>
            <person name="Kuo A."/>
            <person name="Mondo S."/>
            <person name="Pangilinan J."/>
            <person name="Riley R."/>
            <person name="Labutti K."/>
            <person name="Andreopoulos B."/>
            <person name="Lipzen A."/>
            <person name="Chen C."/>
            <person name="Yanf M."/>
            <person name="Daum C."/>
            <person name="Ng V."/>
            <person name="Clum A."/>
            <person name="Steindorff A."/>
            <person name="Ohm R."/>
            <person name="Martin F."/>
            <person name="Silar P."/>
            <person name="Natvig D."/>
            <person name="Lalanne C."/>
            <person name="Gautier V."/>
            <person name="Ament-Velasquez S.L."/>
            <person name="Kruys A."/>
            <person name="Hutchinson M.I."/>
            <person name="Powell A.J."/>
            <person name="Barry K."/>
            <person name="Miller A.N."/>
            <person name="Grigoriev I.V."/>
            <person name="Debuchy R."/>
            <person name="Gladieux P."/>
            <person name="Thoren M.H."/>
            <person name="Johannesson H."/>
        </authorList>
    </citation>
    <scope>NUCLEOTIDE SEQUENCE</scope>
    <source>
        <strain evidence="2">8032-3</strain>
    </source>
</reference>
<dbReference type="RefSeq" id="XP_060283046.1">
    <property type="nucleotide sequence ID" value="XM_060433172.1"/>
</dbReference>
<evidence type="ECO:0000256" key="1">
    <source>
        <dbReference type="SAM" id="MobiDB-lite"/>
    </source>
</evidence>
<gene>
    <name evidence="2" type="ORF">QBC33DRAFT_90663</name>
</gene>
<comment type="caution">
    <text evidence="2">The sequence shown here is derived from an EMBL/GenBank/DDBJ whole genome shotgun (WGS) entry which is preliminary data.</text>
</comment>
<dbReference type="GeneID" id="85316359"/>
<keyword evidence="3" id="KW-1185">Reference proteome</keyword>
<evidence type="ECO:0008006" key="4">
    <source>
        <dbReference type="Google" id="ProtNLM"/>
    </source>
</evidence>
<evidence type="ECO:0000313" key="3">
    <source>
        <dbReference type="Proteomes" id="UP001244011"/>
    </source>
</evidence>